<accession>A0A268NUJ6</accession>
<reference evidence="7 8" key="1">
    <citation type="submission" date="2017-07" db="EMBL/GenBank/DDBJ databases">
        <title>Isolation and whole genome analysis of endospore-forming bacteria from heroin.</title>
        <authorList>
            <person name="Kalinowski J."/>
            <person name="Ahrens B."/>
            <person name="Al-Dilaimi A."/>
            <person name="Winkler A."/>
            <person name="Wibberg D."/>
            <person name="Schleenbecker U."/>
            <person name="Ruckert C."/>
            <person name="Wolfel R."/>
            <person name="Grass G."/>
        </authorList>
    </citation>
    <scope>NUCLEOTIDE SEQUENCE [LARGE SCALE GENOMIC DNA]</scope>
    <source>
        <strain evidence="7 8">7539</strain>
    </source>
</reference>
<dbReference type="Pfam" id="PF08281">
    <property type="entry name" value="Sigma70_r4_2"/>
    <property type="match status" value="1"/>
</dbReference>
<keyword evidence="4" id="KW-0804">Transcription</keyword>
<dbReference type="SUPFAM" id="SSF88946">
    <property type="entry name" value="Sigma2 domain of RNA polymerase sigma factors"/>
    <property type="match status" value="1"/>
</dbReference>
<sequence>MTDEELARKAISGNVAAFESLLMAHYEKLYYTAMKYTNQHNDALDAIQEASCKAYLSIHKLNHPQYFMTWVTKILIRECYQLLQKQKKMIPFEDADLFKKLEGHQEAPAHASTLSAALLDLDQKYQSAIILHYYHDLPIKEVADIMKKPQSTIKSYLLRGRKRMKAYFERSERLHGTII</sequence>
<dbReference type="AlphaFoldDB" id="A0A268NUJ6"/>
<evidence type="ECO:0000256" key="2">
    <source>
        <dbReference type="ARBA" id="ARBA00023015"/>
    </source>
</evidence>
<dbReference type="GO" id="GO:0003677">
    <property type="term" value="F:DNA binding"/>
    <property type="evidence" value="ECO:0007669"/>
    <property type="project" value="InterPro"/>
</dbReference>
<evidence type="ECO:0000313" key="7">
    <source>
        <dbReference type="EMBL" id="PAE87182.1"/>
    </source>
</evidence>
<name>A0A268NUJ6_SHOCL</name>
<dbReference type="InterPro" id="IPR013325">
    <property type="entry name" value="RNA_pol_sigma_r2"/>
</dbReference>
<feature type="domain" description="RNA polymerase sigma factor 70 region 4 type 2" evidence="6">
    <location>
        <begin position="114"/>
        <end position="164"/>
    </location>
</feature>
<evidence type="ECO:0000256" key="3">
    <source>
        <dbReference type="ARBA" id="ARBA00023082"/>
    </source>
</evidence>
<dbReference type="Gene3D" id="1.10.10.10">
    <property type="entry name" value="Winged helix-like DNA-binding domain superfamily/Winged helix DNA-binding domain"/>
    <property type="match status" value="1"/>
</dbReference>
<dbReference type="GO" id="GO:0006352">
    <property type="term" value="P:DNA-templated transcription initiation"/>
    <property type="evidence" value="ECO:0007669"/>
    <property type="project" value="InterPro"/>
</dbReference>
<evidence type="ECO:0000256" key="1">
    <source>
        <dbReference type="ARBA" id="ARBA00010641"/>
    </source>
</evidence>
<dbReference type="EMBL" id="NPCC01000038">
    <property type="protein sequence ID" value="PAE87182.1"/>
    <property type="molecule type" value="Genomic_DNA"/>
</dbReference>
<dbReference type="InterPro" id="IPR014300">
    <property type="entry name" value="RNA_pol_sigma-V"/>
</dbReference>
<dbReference type="NCBIfam" id="TIGR02937">
    <property type="entry name" value="sigma70-ECF"/>
    <property type="match status" value="1"/>
</dbReference>
<dbReference type="GO" id="GO:0016987">
    <property type="term" value="F:sigma factor activity"/>
    <property type="evidence" value="ECO:0007669"/>
    <property type="project" value="UniProtKB-KW"/>
</dbReference>
<dbReference type="CDD" id="cd06171">
    <property type="entry name" value="Sigma70_r4"/>
    <property type="match status" value="1"/>
</dbReference>
<dbReference type="InterPro" id="IPR007627">
    <property type="entry name" value="RNA_pol_sigma70_r2"/>
</dbReference>
<dbReference type="SUPFAM" id="SSF88659">
    <property type="entry name" value="Sigma3 and sigma4 domains of RNA polymerase sigma factors"/>
    <property type="match status" value="1"/>
</dbReference>
<organism evidence="7 8">
    <name type="scientific">Shouchella clausii</name>
    <name type="common">Alkalihalobacillus clausii</name>
    <dbReference type="NCBI Taxonomy" id="79880"/>
    <lineage>
        <taxon>Bacteria</taxon>
        <taxon>Bacillati</taxon>
        <taxon>Bacillota</taxon>
        <taxon>Bacilli</taxon>
        <taxon>Bacillales</taxon>
        <taxon>Bacillaceae</taxon>
        <taxon>Shouchella</taxon>
    </lineage>
</organism>
<dbReference type="InterPro" id="IPR036388">
    <property type="entry name" value="WH-like_DNA-bd_sf"/>
</dbReference>
<evidence type="ECO:0000313" key="8">
    <source>
        <dbReference type="Proteomes" id="UP000216207"/>
    </source>
</evidence>
<dbReference type="PANTHER" id="PTHR43133">
    <property type="entry name" value="RNA POLYMERASE ECF-TYPE SIGMA FACTO"/>
    <property type="match status" value="1"/>
</dbReference>
<dbReference type="NCBIfam" id="TIGR02954">
    <property type="entry name" value="Sig70_famx3"/>
    <property type="match status" value="1"/>
</dbReference>
<keyword evidence="2" id="KW-0805">Transcription regulation</keyword>
<proteinExistence type="inferred from homology"/>
<keyword evidence="3" id="KW-0731">Sigma factor</keyword>
<dbReference type="Gene3D" id="1.10.1740.10">
    <property type="match status" value="1"/>
</dbReference>
<gene>
    <name evidence="7" type="ORF">CHH72_19460</name>
</gene>
<evidence type="ECO:0000256" key="4">
    <source>
        <dbReference type="ARBA" id="ARBA00023163"/>
    </source>
</evidence>
<comment type="similarity">
    <text evidence="1">Belongs to the sigma-70 factor family. ECF subfamily.</text>
</comment>
<dbReference type="InterPro" id="IPR013324">
    <property type="entry name" value="RNA_pol_sigma_r3/r4-like"/>
</dbReference>
<dbReference type="Pfam" id="PF04542">
    <property type="entry name" value="Sigma70_r2"/>
    <property type="match status" value="1"/>
</dbReference>
<evidence type="ECO:0000259" key="5">
    <source>
        <dbReference type="Pfam" id="PF04542"/>
    </source>
</evidence>
<dbReference type="InterPro" id="IPR014284">
    <property type="entry name" value="RNA_pol_sigma-70_dom"/>
</dbReference>
<protein>
    <submittedName>
        <fullName evidence="7">RNA polymerase subunit sigma</fullName>
    </submittedName>
</protein>
<dbReference type="InterPro" id="IPR013249">
    <property type="entry name" value="RNA_pol_sigma70_r4_t2"/>
</dbReference>
<dbReference type="Proteomes" id="UP000216207">
    <property type="component" value="Unassembled WGS sequence"/>
</dbReference>
<comment type="caution">
    <text evidence="7">The sequence shown here is derived from an EMBL/GenBank/DDBJ whole genome shotgun (WGS) entry which is preliminary data.</text>
</comment>
<evidence type="ECO:0000259" key="6">
    <source>
        <dbReference type="Pfam" id="PF08281"/>
    </source>
</evidence>
<dbReference type="InterPro" id="IPR039425">
    <property type="entry name" value="RNA_pol_sigma-70-like"/>
</dbReference>
<feature type="domain" description="RNA polymerase sigma-70 region 2" evidence="5">
    <location>
        <begin position="22"/>
        <end position="88"/>
    </location>
</feature>
<dbReference type="RefSeq" id="WP_035205738.1">
    <property type="nucleotide sequence ID" value="NZ_BOQS01000006.1"/>
</dbReference>
<dbReference type="PANTHER" id="PTHR43133:SF51">
    <property type="entry name" value="RNA POLYMERASE SIGMA FACTOR"/>
    <property type="match status" value="1"/>
</dbReference>